<sequence length="141" mass="15383">MILRTLVALLALSPLTGLTQSLGMETDWLELVKGHRDGKSGAQVMDVKADAATGHQTVMIKVPKVAMDSDSDMEEVRVVGQAPEDTEMPVLLPELETEWVDDYDNDHYGLLVKLKSDQKIPFRLFFSAVGQGGSIDSGVQP</sequence>
<accession>A0ABZ0I9E3</accession>
<evidence type="ECO:0000313" key="3">
    <source>
        <dbReference type="Proteomes" id="UP001626537"/>
    </source>
</evidence>
<dbReference type="EMBL" id="CP136864">
    <property type="protein sequence ID" value="WOJ94711.1"/>
    <property type="molecule type" value="Genomic_DNA"/>
</dbReference>
<name>A0ABZ0I9E3_9GAMM</name>
<evidence type="ECO:0000256" key="1">
    <source>
        <dbReference type="SAM" id="SignalP"/>
    </source>
</evidence>
<gene>
    <name evidence="2" type="ORF">R0135_05970</name>
</gene>
<proteinExistence type="predicted"/>
<protein>
    <submittedName>
        <fullName evidence="2">Uncharacterized protein</fullName>
    </submittedName>
</protein>
<dbReference type="RefSeq" id="WP_407349348.1">
    <property type="nucleotide sequence ID" value="NZ_CP136864.1"/>
</dbReference>
<keyword evidence="1" id="KW-0732">Signal</keyword>
<feature type="signal peptide" evidence="1">
    <location>
        <begin position="1"/>
        <end position="19"/>
    </location>
</feature>
<feature type="chain" id="PRO_5047510526" evidence="1">
    <location>
        <begin position="20"/>
        <end position="141"/>
    </location>
</feature>
<reference evidence="2 3" key="1">
    <citation type="submission" date="2023-10" db="EMBL/GenBank/DDBJ databases">
        <title>Two novel species belonging to the OM43/NOR5 clade.</title>
        <authorList>
            <person name="Park M."/>
        </authorList>
    </citation>
    <scope>NUCLEOTIDE SEQUENCE [LARGE SCALE GENOMIC DNA]</scope>
    <source>
        <strain evidence="2 3">IMCC43200</strain>
    </source>
</reference>
<organism evidence="2 3">
    <name type="scientific">Congregibacter variabilis</name>
    <dbReference type="NCBI Taxonomy" id="3081200"/>
    <lineage>
        <taxon>Bacteria</taxon>
        <taxon>Pseudomonadati</taxon>
        <taxon>Pseudomonadota</taxon>
        <taxon>Gammaproteobacteria</taxon>
        <taxon>Cellvibrionales</taxon>
        <taxon>Halieaceae</taxon>
        <taxon>Congregibacter</taxon>
    </lineage>
</organism>
<keyword evidence="3" id="KW-1185">Reference proteome</keyword>
<dbReference type="Proteomes" id="UP001626537">
    <property type="component" value="Chromosome"/>
</dbReference>
<evidence type="ECO:0000313" key="2">
    <source>
        <dbReference type="EMBL" id="WOJ94711.1"/>
    </source>
</evidence>